<dbReference type="Proteomes" id="UP001204015">
    <property type="component" value="Unassembled WGS sequence"/>
</dbReference>
<keyword evidence="1" id="KW-0472">Membrane</keyword>
<feature type="domain" description="Inositolphosphotransferase Aur1/Ipt1" evidence="2">
    <location>
        <begin position="113"/>
        <end position="307"/>
    </location>
</feature>
<evidence type="ECO:0000256" key="1">
    <source>
        <dbReference type="SAM" id="Phobius"/>
    </source>
</evidence>
<feature type="transmembrane region" description="Helical" evidence="1">
    <location>
        <begin position="271"/>
        <end position="291"/>
    </location>
</feature>
<feature type="transmembrane region" description="Helical" evidence="1">
    <location>
        <begin position="297"/>
        <end position="314"/>
    </location>
</feature>
<gene>
    <name evidence="3" type="ORF">NG821_07170</name>
</gene>
<protein>
    <submittedName>
        <fullName evidence="3">Phosphatase PAP2 family protein</fullName>
    </submittedName>
</protein>
<dbReference type="Pfam" id="PF14378">
    <property type="entry name" value="PAP2_3"/>
    <property type="match status" value="1"/>
</dbReference>
<keyword evidence="1" id="KW-1133">Transmembrane helix</keyword>
<dbReference type="EMBL" id="JAMXLY010000022">
    <property type="protein sequence ID" value="MCO6025619.1"/>
    <property type="molecule type" value="Genomic_DNA"/>
</dbReference>
<dbReference type="Gene3D" id="1.20.144.10">
    <property type="entry name" value="Phosphatidic acid phosphatase type 2/haloperoxidase"/>
    <property type="match status" value="1"/>
</dbReference>
<evidence type="ECO:0000313" key="3">
    <source>
        <dbReference type="EMBL" id="MCO6025619.1"/>
    </source>
</evidence>
<keyword evidence="4" id="KW-1185">Reference proteome</keyword>
<dbReference type="InterPro" id="IPR026841">
    <property type="entry name" value="Aur1/Ipt1"/>
</dbReference>
<organism evidence="3 4">
    <name type="scientific">Segatella cerevisiae</name>
    <dbReference type="NCBI Taxonomy" id="2053716"/>
    <lineage>
        <taxon>Bacteria</taxon>
        <taxon>Pseudomonadati</taxon>
        <taxon>Bacteroidota</taxon>
        <taxon>Bacteroidia</taxon>
        <taxon>Bacteroidales</taxon>
        <taxon>Prevotellaceae</taxon>
        <taxon>Segatella</taxon>
    </lineage>
</organism>
<evidence type="ECO:0000259" key="2">
    <source>
        <dbReference type="Pfam" id="PF14378"/>
    </source>
</evidence>
<dbReference type="RefSeq" id="WP_252760977.1">
    <property type="nucleotide sequence ID" value="NZ_JAMXLY010000022.1"/>
</dbReference>
<evidence type="ECO:0000313" key="4">
    <source>
        <dbReference type="Proteomes" id="UP001204015"/>
    </source>
</evidence>
<feature type="transmembrane region" description="Helical" evidence="1">
    <location>
        <begin position="166"/>
        <end position="184"/>
    </location>
</feature>
<feature type="transmembrane region" description="Helical" evidence="1">
    <location>
        <begin position="139"/>
        <end position="157"/>
    </location>
</feature>
<keyword evidence="1" id="KW-0812">Transmembrane</keyword>
<feature type="transmembrane region" description="Helical" evidence="1">
    <location>
        <begin position="50"/>
        <end position="67"/>
    </location>
</feature>
<dbReference type="InterPro" id="IPR036938">
    <property type="entry name" value="PAP2/HPO_sf"/>
</dbReference>
<reference evidence="3 4" key="1">
    <citation type="submission" date="2022-06" db="EMBL/GenBank/DDBJ databases">
        <title>A taxonomic note on the genus Prevotella: Description of four novel genera and emended description of the genera Hallella and Xylanibacter.</title>
        <authorList>
            <person name="Hitch T.C.A."/>
        </authorList>
    </citation>
    <scope>NUCLEOTIDE SEQUENCE [LARGE SCALE GENOMIC DNA]</scope>
    <source>
        <strain evidence="3 4">DSM 100619</strain>
    </source>
</reference>
<sequence>MTTIKEIFRLEKNPKKGLYPVEWATIIYLAFTFLWVLFAYTKMENPHSMIWMRVRILITTFALWTVYRLLPCRFMEIVRVLVQMLFLAQWYPDTYELNRVLPNLDYLFAEWEQIVFGFQPALVFAKHLPWMVVSELMHFGYFMYYPLIVAVCIYYFLADYKEFERCCFIVITAFFIYYIVFDFLPVAGPTFYYNVIGEDTIAKGIFPKLGNYFNTHTDCLPSPGNPNGFFYHLVEDARAQGERPTAAFPSSHVGIATICMMLILHLKNSKFFWWVFPVYAFLCMGTVYIQAHYMIDAIAGFITGMILYFVLLLLTRHMIAANAEC</sequence>
<feature type="transmembrane region" description="Helical" evidence="1">
    <location>
        <begin position="21"/>
        <end position="38"/>
    </location>
</feature>
<name>A0ABT1BX14_9BACT</name>
<dbReference type="SUPFAM" id="SSF48317">
    <property type="entry name" value="Acid phosphatase/Vanadium-dependent haloperoxidase"/>
    <property type="match status" value="1"/>
</dbReference>
<accession>A0ABT1BX14</accession>
<proteinExistence type="predicted"/>
<comment type="caution">
    <text evidence="3">The sequence shown here is derived from an EMBL/GenBank/DDBJ whole genome shotgun (WGS) entry which is preliminary data.</text>
</comment>